<evidence type="ECO:0000256" key="4">
    <source>
        <dbReference type="SAM" id="MobiDB-lite"/>
    </source>
</evidence>
<dbReference type="Pfam" id="PF00005">
    <property type="entry name" value="ABC_tran"/>
    <property type="match status" value="1"/>
</dbReference>
<keyword evidence="1" id="KW-0813">Transport</keyword>
<dbReference type="GO" id="GO:0005886">
    <property type="term" value="C:plasma membrane"/>
    <property type="evidence" value="ECO:0007669"/>
    <property type="project" value="TreeGrafter"/>
</dbReference>
<evidence type="ECO:0000256" key="2">
    <source>
        <dbReference type="ARBA" id="ARBA00022741"/>
    </source>
</evidence>
<feature type="domain" description="ABC transporter" evidence="5">
    <location>
        <begin position="10"/>
        <end position="251"/>
    </location>
</feature>
<keyword evidence="7" id="KW-1185">Reference proteome</keyword>
<dbReference type="InterPro" id="IPR003439">
    <property type="entry name" value="ABC_transporter-like_ATP-bd"/>
</dbReference>
<dbReference type="InterPro" id="IPR027417">
    <property type="entry name" value="P-loop_NTPase"/>
</dbReference>
<organism evidence="6 7">
    <name type="scientific">Brevibacterium marinum</name>
    <dbReference type="NCBI Taxonomy" id="418643"/>
    <lineage>
        <taxon>Bacteria</taxon>
        <taxon>Bacillati</taxon>
        <taxon>Actinomycetota</taxon>
        <taxon>Actinomycetes</taxon>
        <taxon>Micrococcales</taxon>
        <taxon>Brevibacteriaceae</taxon>
        <taxon>Brevibacterium</taxon>
    </lineage>
</organism>
<dbReference type="InterPro" id="IPR003593">
    <property type="entry name" value="AAA+_ATPase"/>
</dbReference>
<dbReference type="Gene3D" id="3.40.50.300">
    <property type="entry name" value="P-loop containing nucleotide triphosphate hydrolases"/>
    <property type="match status" value="1"/>
</dbReference>
<dbReference type="EMBL" id="JAATJN010000001">
    <property type="protein sequence ID" value="NJC55631.1"/>
    <property type="molecule type" value="Genomic_DNA"/>
</dbReference>
<dbReference type="PANTHER" id="PTHR24220">
    <property type="entry name" value="IMPORT ATP-BINDING PROTEIN"/>
    <property type="match status" value="1"/>
</dbReference>
<dbReference type="SUPFAM" id="SSF52540">
    <property type="entry name" value="P-loop containing nucleoside triphosphate hydrolases"/>
    <property type="match status" value="1"/>
</dbReference>
<dbReference type="GO" id="GO:0022857">
    <property type="term" value="F:transmembrane transporter activity"/>
    <property type="evidence" value="ECO:0007669"/>
    <property type="project" value="TreeGrafter"/>
</dbReference>
<dbReference type="AlphaFoldDB" id="A0A846S0A4"/>
<protein>
    <submittedName>
        <fullName evidence="6">Putative ABC transport system ATP-binding protein</fullName>
    </submittedName>
</protein>
<comment type="caution">
    <text evidence="6">The sequence shown here is derived from an EMBL/GenBank/DDBJ whole genome shotgun (WGS) entry which is preliminary data.</text>
</comment>
<feature type="compositionally biased region" description="Low complexity" evidence="4">
    <location>
        <begin position="250"/>
        <end position="267"/>
    </location>
</feature>
<dbReference type="CDD" id="cd03255">
    <property type="entry name" value="ABC_MJ0796_LolCDE_FtsE"/>
    <property type="match status" value="1"/>
</dbReference>
<dbReference type="PROSITE" id="PS50893">
    <property type="entry name" value="ABC_TRANSPORTER_2"/>
    <property type="match status" value="1"/>
</dbReference>
<sequence length="287" mass="30760">MTNTQLPAIITSANVTKHYNQTYALAGVDLSIGLGESLAIMGPSGSGKTTLLHCLAGIIRPDEGNIRLLPTDRSAAAEVTSLKEKGRTALRREVFGFVFQQGLLLPELTAEDNVALAAMLSGMKRPDATKHARAWLQRLGLAEHLSKRIGQLSGGQAQRVAIARAQVTQPVVTFADEPTGALDSATSTEVLSELLASTSGRGSTLVVVTHDETVAARCSRIVRLADGRIVSDSPNQPQQVPNPQMPNPQAPNQQGPNQQMPNQQPAPTRYEAPEQYVQNAPYMQSNR</sequence>
<feature type="region of interest" description="Disordered" evidence="4">
    <location>
        <begin position="227"/>
        <end position="287"/>
    </location>
</feature>
<dbReference type="InterPro" id="IPR017911">
    <property type="entry name" value="MacB-like_ATP-bd"/>
</dbReference>
<evidence type="ECO:0000313" key="7">
    <source>
        <dbReference type="Proteomes" id="UP000576792"/>
    </source>
</evidence>
<evidence type="ECO:0000313" key="6">
    <source>
        <dbReference type="EMBL" id="NJC55631.1"/>
    </source>
</evidence>
<evidence type="ECO:0000256" key="3">
    <source>
        <dbReference type="ARBA" id="ARBA00022840"/>
    </source>
</evidence>
<dbReference type="Proteomes" id="UP000576792">
    <property type="component" value="Unassembled WGS sequence"/>
</dbReference>
<name>A0A846S0A4_9MICO</name>
<dbReference type="RefSeq" id="WP_245161820.1">
    <property type="nucleotide sequence ID" value="NZ_BAAAPQ010000026.1"/>
</dbReference>
<dbReference type="GO" id="GO:0005524">
    <property type="term" value="F:ATP binding"/>
    <property type="evidence" value="ECO:0007669"/>
    <property type="project" value="UniProtKB-KW"/>
</dbReference>
<evidence type="ECO:0000259" key="5">
    <source>
        <dbReference type="PROSITE" id="PS50893"/>
    </source>
</evidence>
<keyword evidence="3 6" id="KW-0067">ATP-binding</keyword>
<reference evidence="6 7" key="1">
    <citation type="submission" date="2020-03" db="EMBL/GenBank/DDBJ databases">
        <title>Sequencing the genomes of 1000 actinobacteria strains.</title>
        <authorList>
            <person name="Klenk H.-P."/>
        </authorList>
    </citation>
    <scope>NUCLEOTIDE SEQUENCE [LARGE SCALE GENOMIC DNA]</scope>
    <source>
        <strain evidence="6 7">DSM 18964</strain>
    </source>
</reference>
<dbReference type="GO" id="GO:0016887">
    <property type="term" value="F:ATP hydrolysis activity"/>
    <property type="evidence" value="ECO:0007669"/>
    <property type="project" value="InterPro"/>
</dbReference>
<dbReference type="PANTHER" id="PTHR24220:SF685">
    <property type="entry name" value="ABC TRANSPORTER RELATED"/>
    <property type="match status" value="1"/>
</dbReference>
<proteinExistence type="predicted"/>
<accession>A0A846S0A4</accession>
<feature type="compositionally biased region" description="Polar residues" evidence="4">
    <location>
        <begin position="276"/>
        <end position="287"/>
    </location>
</feature>
<evidence type="ECO:0000256" key="1">
    <source>
        <dbReference type="ARBA" id="ARBA00022448"/>
    </source>
</evidence>
<dbReference type="InterPro" id="IPR015854">
    <property type="entry name" value="ABC_transpr_LolD-like"/>
</dbReference>
<keyword evidence="2" id="KW-0547">Nucleotide-binding</keyword>
<gene>
    <name evidence="6" type="ORF">BKA07_000666</name>
</gene>
<dbReference type="SMART" id="SM00382">
    <property type="entry name" value="AAA"/>
    <property type="match status" value="1"/>
</dbReference>